<reference evidence="3" key="1">
    <citation type="journal article" date="2019" name="Int. J. Syst. Evol. Microbiol.">
        <title>The Global Catalogue of Microorganisms (GCM) 10K type strain sequencing project: providing services to taxonomists for standard genome sequencing and annotation.</title>
        <authorList>
            <consortium name="The Broad Institute Genomics Platform"/>
            <consortium name="The Broad Institute Genome Sequencing Center for Infectious Disease"/>
            <person name="Wu L."/>
            <person name="Ma J."/>
        </authorList>
    </citation>
    <scope>NUCLEOTIDE SEQUENCE [LARGE SCALE GENOMIC DNA]</scope>
    <source>
        <strain evidence="3">CCUG 54518</strain>
    </source>
</reference>
<evidence type="ECO:0000259" key="1">
    <source>
        <dbReference type="Pfam" id="PF19502"/>
    </source>
</evidence>
<accession>A0ABW2RD37</accession>
<dbReference type="RefSeq" id="WP_222935263.1">
    <property type="nucleotide sequence ID" value="NZ_JBHTBX010000012.1"/>
</dbReference>
<proteinExistence type="predicted"/>
<evidence type="ECO:0000313" key="3">
    <source>
        <dbReference type="Proteomes" id="UP001596495"/>
    </source>
</evidence>
<comment type="caution">
    <text evidence="2">The sequence shown here is derived from an EMBL/GenBank/DDBJ whole genome shotgun (WGS) entry which is preliminary data.</text>
</comment>
<name>A0ABW2RD37_9BURK</name>
<keyword evidence="3" id="KW-1185">Reference proteome</keyword>
<dbReference type="EMBL" id="JBHTBX010000012">
    <property type="protein sequence ID" value="MFC7436025.1"/>
    <property type="molecule type" value="Genomic_DNA"/>
</dbReference>
<dbReference type="InterPro" id="IPR045792">
    <property type="entry name" value="DUF6036"/>
</dbReference>
<evidence type="ECO:0000313" key="2">
    <source>
        <dbReference type="EMBL" id="MFC7436025.1"/>
    </source>
</evidence>
<protein>
    <submittedName>
        <fullName evidence="2">DUF6036 family nucleotidyltransferase</fullName>
    </submittedName>
</protein>
<sequence>MPASPVFHTRTALAEGLRELFKQLEERLSLRSPVNVYLAGGMAVHLYTSDRVTTDVDAEFGARVFIPNDLIVDVTLEDGTREAVHFDTNYNSTFALMHEDYTDDAIPLDMGIEHIRLYVLSPLDLAVSKIARFADNDKDDIAALVRLGLTSADEIEQRATSALAGYIGGQAMLKLNLRDAVVLAREVESERIAALRLAELPRLEKRAGAALTFWQYATEAIKTHGHDGVNWADVERKAIVESIAEHGQEPSEVADVICQHSPGAVSKAKQDDVRALVDRFAPELQAQYAKARGEKGCEP</sequence>
<dbReference type="Pfam" id="PF19502">
    <property type="entry name" value="DUF6036"/>
    <property type="match status" value="1"/>
</dbReference>
<gene>
    <name evidence="2" type="ORF">ACFQNJ_16035</name>
</gene>
<feature type="domain" description="DUF6036" evidence="1">
    <location>
        <begin position="17"/>
        <end position="161"/>
    </location>
</feature>
<dbReference type="Proteomes" id="UP001596495">
    <property type="component" value="Unassembled WGS sequence"/>
</dbReference>
<organism evidence="2 3">
    <name type="scientific">Hydrogenophaga bisanensis</name>
    <dbReference type="NCBI Taxonomy" id="439611"/>
    <lineage>
        <taxon>Bacteria</taxon>
        <taxon>Pseudomonadati</taxon>
        <taxon>Pseudomonadota</taxon>
        <taxon>Betaproteobacteria</taxon>
        <taxon>Burkholderiales</taxon>
        <taxon>Comamonadaceae</taxon>
        <taxon>Hydrogenophaga</taxon>
    </lineage>
</organism>